<dbReference type="Proteomes" id="UP000234505">
    <property type="component" value="Unassembled WGS sequence"/>
</dbReference>
<dbReference type="EMBL" id="PIDS01000642">
    <property type="protein sequence ID" value="PLL36951.1"/>
    <property type="molecule type" value="Genomic_DNA"/>
</dbReference>
<gene>
    <name evidence="1" type="ORF">CWN50_18200</name>
</gene>
<evidence type="ECO:0000313" key="1">
    <source>
        <dbReference type="EMBL" id="PLL36951.1"/>
    </source>
</evidence>
<name>A0A2J4R0W7_9ENTR</name>
<reference evidence="1 2" key="2">
    <citation type="submission" date="2018-01" db="EMBL/GenBank/DDBJ databases">
        <title>Genomic study of Klebsiella pneumoniae.</title>
        <authorList>
            <person name="Yang Y."/>
            <person name="Bicalho R."/>
        </authorList>
    </citation>
    <scope>NUCLEOTIDE SEQUENCE [LARGE SCALE GENOMIC DNA]</scope>
    <source>
        <strain evidence="1 2">A11</strain>
    </source>
</reference>
<dbReference type="InterPro" id="IPR021221">
    <property type="entry name" value="Fil"/>
</dbReference>
<sequence>MLTNEPSFASLLKKRSPSMHYGHGWISGKDGQRWHPCSSQSELLNGLTAKKVSAVKRLLNALMGAK</sequence>
<dbReference type="Pfam" id="PF10893">
    <property type="entry name" value="Phage_186_Fil"/>
    <property type="match status" value="1"/>
</dbReference>
<comment type="caution">
    <text evidence="1">The sequence shown here is derived from an EMBL/GenBank/DDBJ whole genome shotgun (WGS) entry which is preliminary data.</text>
</comment>
<proteinExistence type="predicted"/>
<reference evidence="1 2" key="1">
    <citation type="submission" date="2017-11" db="EMBL/GenBank/DDBJ databases">
        <authorList>
            <person name="Han C.G."/>
        </authorList>
    </citation>
    <scope>NUCLEOTIDE SEQUENCE [LARGE SCALE GENOMIC DNA]</scope>
    <source>
        <strain evidence="1 2">A11</strain>
    </source>
</reference>
<evidence type="ECO:0000313" key="2">
    <source>
        <dbReference type="Proteomes" id="UP000234505"/>
    </source>
</evidence>
<organism evidence="1 2">
    <name type="scientific">Klebsiella michiganensis</name>
    <dbReference type="NCBI Taxonomy" id="1134687"/>
    <lineage>
        <taxon>Bacteria</taxon>
        <taxon>Pseudomonadati</taxon>
        <taxon>Pseudomonadota</taxon>
        <taxon>Gammaproteobacteria</taxon>
        <taxon>Enterobacterales</taxon>
        <taxon>Enterobacteriaceae</taxon>
        <taxon>Klebsiella/Raoultella group</taxon>
        <taxon>Klebsiella</taxon>
    </lineage>
</organism>
<protein>
    <submittedName>
        <fullName evidence="1">DUF2724 domain-containing protein</fullName>
    </submittedName>
</protein>
<dbReference type="AlphaFoldDB" id="A0A2J4R0W7"/>
<accession>A0A2J4R0W7</accession>